<organism evidence="1 2">
    <name type="scientific">Kitasatospora atroaurantiaca</name>
    <dbReference type="NCBI Taxonomy" id="285545"/>
    <lineage>
        <taxon>Bacteria</taxon>
        <taxon>Bacillati</taxon>
        <taxon>Actinomycetota</taxon>
        <taxon>Actinomycetes</taxon>
        <taxon>Kitasatosporales</taxon>
        <taxon>Streptomycetaceae</taxon>
        <taxon>Kitasatospora</taxon>
    </lineage>
</organism>
<evidence type="ECO:0000313" key="1">
    <source>
        <dbReference type="EMBL" id="TWE16963.1"/>
    </source>
</evidence>
<dbReference type="EMBL" id="VIVR01000001">
    <property type="protein sequence ID" value="TWE16963.1"/>
    <property type="molecule type" value="Genomic_DNA"/>
</dbReference>
<dbReference type="RefSeq" id="WP_145789446.1">
    <property type="nucleotide sequence ID" value="NZ_BAAABR010000054.1"/>
</dbReference>
<dbReference type="Proteomes" id="UP000318416">
    <property type="component" value="Unassembled WGS sequence"/>
</dbReference>
<comment type="caution">
    <text evidence="1">The sequence shown here is derived from an EMBL/GenBank/DDBJ whole genome shotgun (WGS) entry which is preliminary data.</text>
</comment>
<gene>
    <name evidence="1" type="ORF">FB465_1958</name>
</gene>
<dbReference type="OrthoDB" id="3515845at2"/>
<evidence type="ECO:0000313" key="2">
    <source>
        <dbReference type="Proteomes" id="UP000318416"/>
    </source>
</evidence>
<dbReference type="SUPFAM" id="SSF69279">
    <property type="entry name" value="Phage tail proteins"/>
    <property type="match status" value="1"/>
</dbReference>
<proteinExistence type="predicted"/>
<sequence length="356" mass="38821">MPSYRYILQHALTGQILSWDLPVTGVEFGPELNGPGAFRGVLEPRLTQLIAPDAGNTLLFAERDDQLMWGGIVWRAEPAGSRYPIEAAGFSSYLTRRRDLHGDLAGRGPYIGADPSNVIRDVWAYCQEQPDGNLGVKVDTVATQVSVGTSEQPYSTKAWEAPALAGVLRDMTALDQGPEFTERVAWADGLPQRRVTVGWPRLGTRRSDITFASGVNVVSAVPVLFDADTYAQVVVGLGAGEGSAKVRTTDAARNSRLRLEQVLDAPGEKSADRLAARVRTERAGRQRLGEVTEITVMDHPAAPIGSWQIGDDVRVTVHDQWGDWDGWCRITSWTLRPASDGGQETATLRLARPYTT</sequence>
<protein>
    <recommendedName>
        <fullName evidence="3">Minor tail protein</fullName>
    </recommendedName>
</protein>
<keyword evidence="2" id="KW-1185">Reference proteome</keyword>
<name>A0A561EMW5_9ACTN</name>
<accession>A0A561EMW5</accession>
<evidence type="ECO:0008006" key="3">
    <source>
        <dbReference type="Google" id="ProtNLM"/>
    </source>
</evidence>
<dbReference type="AlphaFoldDB" id="A0A561EMW5"/>
<reference evidence="1 2" key="1">
    <citation type="submission" date="2019-06" db="EMBL/GenBank/DDBJ databases">
        <title>Sequencing the genomes of 1000 actinobacteria strains.</title>
        <authorList>
            <person name="Klenk H.-P."/>
        </authorList>
    </citation>
    <scope>NUCLEOTIDE SEQUENCE [LARGE SCALE GENOMIC DNA]</scope>
    <source>
        <strain evidence="1 2">DSM 41649</strain>
    </source>
</reference>